<accession>A0ABT9WTE0</accession>
<dbReference type="InterPro" id="IPR011109">
    <property type="entry name" value="DNA_bind_recombinase_dom"/>
</dbReference>
<feature type="domain" description="Recombinase" evidence="3">
    <location>
        <begin position="173"/>
        <end position="299"/>
    </location>
</feature>
<evidence type="ECO:0000259" key="2">
    <source>
        <dbReference type="PROSITE" id="PS51736"/>
    </source>
</evidence>
<keyword evidence="5" id="KW-1185">Reference proteome</keyword>
<dbReference type="SUPFAM" id="SSF53041">
    <property type="entry name" value="Resolvase-like"/>
    <property type="match status" value="1"/>
</dbReference>
<dbReference type="InterPro" id="IPR036162">
    <property type="entry name" value="Resolvase-like_N_sf"/>
</dbReference>
<dbReference type="PROSITE" id="PS51737">
    <property type="entry name" value="RECOMBINASE_DNA_BIND"/>
    <property type="match status" value="1"/>
</dbReference>
<dbReference type="RefSeq" id="WP_307229688.1">
    <property type="nucleotide sequence ID" value="NZ_JAUSTT010000013.1"/>
</dbReference>
<dbReference type="CDD" id="cd00338">
    <property type="entry name" value="Ser_Recombinase"/>
    <property type="match status" value="1"/>
</dbReference>
<dbReference type="EMBL" id="JAUSTT010000013">
    <property type="protein sequence ID" value="MDQ0176495.1"/>
    <property type="molecule type" value="Genomic_DNA"/>
</dbReference>
<dbReference type="PROSITE" id="PS51736">
    <property type="entry name" value="RECOMBINASES_3"/>
    <property type="match status" value="1"/>
</dbReference>
<dbReference type="PANTHER" id="PTHR30461">
    <property type="entry name" value="DNA-INVERTASE FROM LAMBDOID PROPHAGE"/>
    <property type="match status" value="1"/>
</dbReference>
<keyword evidence="1" id="KW-0175">Coiled coil</keyword>
<feature type="domain" description="Resolvase/invertase-type recombinase catalytic" evidence="2">
    <location>
        <begin position="8"/>
        <end position="165"/>
    </location>
</feature>
<evidence type="ECO:0000313" key="5">
    <source>
        <dbReference type="Proteomes" id="UP001223586"/>
    </source>
</evidence>
<feature type="coiled-coil region" evidence="1">
    <location>
        <begin position="384"/>
        <end position="453"/>
    </location>
</feature>
<reference evidence="4 5" key="1">
    <citation type="submission" date="2023-07" db="EMBL/GenBank/DDBJ databases">
        <title>Genomic Encyclopedia of Type Strains, Phase IV (KMG-IV): sequencing the most valuable type-strain genomes for metagenomic binning, comparative biology and taxonomic classification.</title>
        <authorList>
            <person name="Goeker M."/>
        </authorList>
    </citation>
    <scope>NUCLEOTIDE SEQUENCE [LARGE SCALE GENOMIC DNA]</scope>
    <source>
        <strain evidence="4 5">DSM 23837</strain>
    </source>
</reference>
<evidence type="ECO:0000313" key="4">
    <source>
        <dbReference type="EMBL" id="MDQ0176495.1"/>
    </source>
</evidence>
<dbReference type="Gene3D" id="3.40.50.1390">
    <property type="entry name" value="Resolvase, N-terminal catalytic domain"/>
    <property type="match status" value="1"/>
</dbReference>
<dbReference type="InterPro" id="IPR006119">
    <property type="entry name" value="Resolv_N"/>
</dbReference>
<dbReference type="Gene3D" id="3.90.1750.20">
    <property type="entry name" value="Putative Large Serine Recombinase, Chain B, Domain 2"/>
    <property type="match status" value="1"/>
</dbReference>
<evidence type="ECO:0000256" key="1">
    <source>
        <dbReference type="SAM" id="Coils"/>
    </source>
</evidence>
<protein>
    <submittedName>
        <fullName evidence="4">DNA invertase Pin-like site-specific DNA recombinase</fullName>
    </submittedName>
</protein>
<dbReference type="PANTHER" id="PTHR30461:SF23">
    <property type="entry name" value="DNA RECOMBINASE-RELATED"/>
    <property type="match status" value="1"/>
</dbReference>
<proteinExistence type="predicted"/>
<gene>
    <name evidence="4" type="ORF">J2S08_002339</name>
</gene>
<organism evidence="4 5">
    <name type="scientific">Bacillus chungangensis</name>
    <dbReference type="NCBI Taxonomy" id="587633"/>
    <lineage>
        <taxon>Bacteria</taxon>
        <taxon>Bacillati</taxon>
        <taxon>Bacillota</taxon>
        <taxon>Bacilli</taxon>
        <taxon>Bacillales</taxon>
        <taxon>Bacillaceae</taxon>
        <taxon>Bacillus</taxon>
    </lineage>
</organism>
<name>A0ABT9WTE0_9BACI</name>
<evidence type="ECO:0000259" key="3">
    <source>
        <dbReference type="PROSITE" id="PS51737"/>
    </source>
</evidence>
<dbReference type="Pfam" id="PF00239">
    <property type="entry name" value="Resolvase"/>
    <property type="match status" value="1"/>
</dbReference>
<sequence length="513" mass="59712">MYRPKNLDVYIYLRKSRKDMEEEKKANASGTSYDTLDRHRRQLLELVRIEGHHIVEIFEEVVSGEYIIERPEIQRLLRNVENGAVDAILAMDLDRLGRGDMFDMGLIFRTLQYSETLIVTPTEVINPLSEGAELLFGVKSIISREELKTITKRMQRGRAASAKEGKSISKKPPYGYLRDENLKLYPDPETSWVVQKIFQMIADGCGRKQVCSELEKLGVPNPGGGKYWESSTISSFLKNESYIGHIVWGKTKSVKRNGKYMKRKVPPDRWQRHDNAHEPIISKELYNRANESHSGRWRPPLNPSRSLANPLAGILRCELCNKSMIYQPRKDRPTNRIRCSNTACRGEQKGAALELVEERVLQGLEKILGQFDFEEERIETPNQISIKQKSLDKQKRELVKLETQKDNLHDLLERGVYDMNTFLERQHIVVERIQEQLQMIHTLEVEIKKEKMKEKHGGKVIPKILSVVNAYQNIDNVEEKNKLLKSVLIKATYRRKKEWIKKDEFVIQLFPRF</sequence>
<dbReference type="Pfam" id="PF07508">
    <property type="entry name" value="Recombinase"/>
    <property type="match status" value="1"/>
</dbReference>
<dbReference type="InterPro" id="IPR038109">
    <property type="entry name" value="DNA_bind_recomb_sf"/>
</dbReference>
<comment type="caution">
    <text evidence="4">The sequence shown here is derived from an EMBL/GenBank/DDBJ whole genome shotgun (WGS) entry which is preliminary data.</text>
</comment>
<dbReference type="InterPro" id="IPR050639">
    <property type="entry name" value="SSR_resolvase"/>
</dbReference>
<dbReference type="SMART" id="SM00857">
    <property type="entry name" value="Resolvase"/>
    <property type="match status" value="1"/>
</dbReference>
<dbReference type="Proteomes" id="UP001223586">
    <property type="component" value="Unassembled WGS sequence"/>
</dbReference>